<dbReference type="RefSeq" id="WP_106012984.1">
    <property type="nucleotide sequence ID" value="NZ_CP027226.1"/>
</dbReference>
<dbReference type="KEGG" id="fsa:C5Q98_07370"/>
<evidence type="ECO:0000256" key="9">
    <source>
        <dbReference type="ARBA" id="ARBA00022777"/>
    </source>
</evidence>
<reference evidence="16" key="1">
    <citation type="submission" date="2018-02" db="EMBL/GenBank/DDBJ databases">
        <authorList>
            <person name="Holder M.E."/>
            <person name="Ajami N.J."/>
            <person name="Petrosino J.F."/>
        </authorList>
    </citation>
    <scope>NUCLEOTIDE SEQUENCE [LARGE SCALE GENOMIC DNA]</scope>
    <source>
        <strain evidence="16">CCUG 47711</strain>
    </source>
</reference>
<dbReference type="Pfam" id="PF00625">
    <property type="entry name" value="Guanylate_kin"/>
    <property type="match status" value="1"/>
</dbReference>
<dbReference type="GO" id="GO:0005524">
    <property type="term" value="F:ATP binding"/>
    <property type="evidence" value="ECO:0007669"/>
    <property type="project" value="UniProtKB-UniRule"/>
</dbReference>
<evidence type="ECO:0000256" key="11">
    <source>
        <dbReference type="ARBA" id="ARBA00030128"/>
    </source>
</evidence>
<gene>
    <name evidence="13" type="primary">gmk</name>
    <name evidence="15" type="ORF">C5Q98_07370</name>
</gene>
<dbReference type="GO" id="GO:0005829">
    <property type="term" value="C:cytosol"/>
    <property type="evidence" value="ECO:0007669"/>
    <property type="project" value="TreeGrafter"/>
</dbReference>
<comment type="subcellular location">
    <subcellularLocation>
        <location evidence="2 13">Cytoplasm</location>
    </subcellularLocation>
</comment>
<dbReference type="Gene3D" id="3.40.50.300">
    <property type="entry name" value="P-loop containing nucleotide triphosphate hydrolases"/>
    <property type="match status" value="1"/>
</dbReference>
<evidence type="ECO:0000256" key="2">
    <source>
        <dbReference type="ARBA" id="ARBA00004496"/>
    </source>
</evidence>
<dbReference type="CDD" id="cd00071">
    <property type="entry name" value="GMPK"/>
    <property type="match status" value="1"/>
</dbReference>
<evidence type="ECO:0000313" key="16">
    <source>
        <dbReference type="Proteomes" id="UP000237947"/>
    </source>
</evidence>
<dbReference type="FunFam" id="3.30.63.10:FF:000005">
    <property type="entry name" value="Guanylate kinase"/>
    <property type="match status" value="1"/>
</dbReference>
<keyword evidence="10 13" id="KW-0067">ATP-binding</keyword>
<dbReference type="SUPFAM" id="SSF52540">
    <property type="entry name" value="P-loop containing nucleoside triphosphate hydrolases"/>
    <property type="match status" value="1"/>
</dbReference>
<organism evidence="15 16">
    <name type="scientific">Fastidiosipila sanguinis</name>
    <dbReference type="NCBI Taxonomy" id="236753"/>
    <lineage>
        <taxon>Bacteria</taxon>
        <taxon>Bacillati</taxon>
        <taxon>Bacillota</taxon>
        <taxon>Clostridia</taxon>
        <taxon>Eubacteriales</taxon>
        <taxon>Oscillospiraceae</taxon>
        <taxon>Fastidiosipila</taxon>
    </lineage>
</organism>
<dbReference type="EC" id="2.7.4.8" evidence="4 13"/>
<accession>A0A2S0KPU7</accession>
<keyword evidence="6 13" id="KW-0963">Cytoplasm</keyword>
<evidence type="ECO:0000256" key="5">
    <source>
        <dbReference type="ARBA" id="ARBA00016296"/>
    </source>
</evidence>
<dbReference type="InterPro" id="IPR017665">
    <property type="entry name" value="Guanylate_kinase"/>
</dbReference>
<dbReference type="InterPro" id="IPR008144">
    <property type="entry name" value="Guanylate_kin-like_dom"/>
</dbReference>
<dbReference type="PANTHER" id="PTHR23117">
    <property type="entry name" value="GUANYLATE KINASE-RELATED"/>
    <property type="match status" value="1"/>
</dbReference>
<evidence type="ECO:0000256" key="7">
    <source>
        <dbReference type="ARBA" id="ARBA00022679"/>
    </source>
</evidence>
<evidence type="ECO:0000313" key="15">
    <source>
        <dbReference type="EMBL" id="AVM43037.1"/>
    </source>
</evidence>
<feature type="binding site" evidence="13">
    <location>
        <begin position="35"/>
        <end position="42"/>
    </location>
    <ligand>
        <name>ATP</name>
        <dbReference type="ChEBI" id="CHEBI:30616"/>
    </ligand>
</feature>
<dbReference type="InterPro" id="IPR020590">
    <property type="entry name" value="Guanylate_kinase_CS"/>
</dbReference>
<feature type="domain" description="Guanylate kinase-like" evidence="14">
    <location>
        <begin position="28"/>
        <end position="206"/>
    </location>
</feature>
<proteinExistence type="inferred from homology"/>
<keyword evidence="9 13" id="KW-0418">Kinase</keyword>
<keyword evidence="8 13" id="KW-0547">Nucleotide-binding</keyword>
<evidence type="ECO:0000256" key="6">
    <source>
        <dbReference type="ARBA" id="ARBA00022490"/>
    </source>
</evidence>
<dbReference type="GO" id="GO:0004385">
    <property type="term" value="F:GMP kinase activity"/>
    <property type="evidence" value="ECO:0007669"/>
    <property type="project" value="UniProtKB-UniRule"/>
</dbReference>
<evidence type="ECO:0000256" key="10">
    <source>
        <dbReference type="ARBA" id="ARBA00022840"/>
    </source>
</evidence>
<dbReference type="Gene3D" id="3.30.63.10">
    <property type="entry name" value="Guanylate Kinase phosphate binding domain"/>
    <property type="match status" value="1"/>
</dbReference>
<dbReference type="EMBL" id="CP027226">
    <property type="protein sequence ID" value="AVM43037.1"/>
    <property type="molecule type" value="Genomic_DNA"/>
</dbReference>
<comment type="catalytic activity">
    <reaction evidence="12 13">
        <text>GMP + ATP = GDP + ADP</text>
        <dbReference type="Rhea" id="RHEA:20780"/>
        <dbReference type="ChEBI" id="CHEBI:30616"/>
        <dbReference type="ChEBI" id="CHEBI:58115"/>
        <dbReference type="ChEBI" id="CHEBI:58189"/>
        <dbReference type="ChEBI" id="CHEBI:456216"/>
        <dbReference type="EC" id="2.7.4.8"/>
    </reaction>
</comment>
<evidence type="ECO:0000256" key="13">
    <source>
        <dbReference type="HAMAP-Rule" id="MF_00328"/>
    </source>
</evidence>
<evidence type="ECO:0000256" key="3">
    <source>
        <dbReference type="ARBA" id="ARBA00005790"/>
    </source>
</evidence>
<keyword evidence="7 13" id="KW-0808">Transferase</keyword>
<dbReference type="PROSITE" id="PS50052">
    <property type="entry name" value="GUANYLATE_KINASE_2"/>
    <property type="match status" value="1"/>
</dbReference>
<comment type="similarity">
    <text evidence="3 13">Belongs to the guanylate kinase family.</text>
</comment>
<dbReference type="InterPro" id="IPR027417">
    <property type="entry name" value="P-loop_NTPase"/>
</dbReference>
<protein>
    <recommendedName>
        <fullName evidence="5 13">Guanylate kinase</fullName>
        <ecNumber evidence="4 13">2.7.4.8</ecNumber>
    </recommendedName>
    <alternativeName>
        <fullName evidence="11 13">GMP kinase</fullName>
    </alternativeName>
</protein>
<keyword evidence="16" id="KW-1185">Reference proteome</keyword>
<sequence length="225" mass="25400">MLERLRGDLHDDVIEGIVQTYREYPTTGMLVCVSGPSGVGKGTVIAALKKIMPSLEHSISVTTREPREGEVDGVDYYFRTKEEFATMLENNQILEHDVYGGNFYGTPREAIERRIGSGEDIIMDVTVPGSLSVLDKFSTSCNIFLLPPSLSELEKRLRERGTETEESMIFRSKKAIDEINQATKFDYILINKDVEQTAREIHHILIAEKLRAVRRPGIEKVVLGR</sequence>
<evidence type="ECO:0000256" key="1">
    <source>
        <dbReference type="ARBA" id="ARBA00003531"/>
    </source>
</evidence>
<name>A0A2S0KPU7_9FIRM</name>
<dbReference type="Proteomes" id="UP000237947">
    <property type="component" value="Chromosome"/>
</dbReference>
<dbReference type="PROSITE" id="PS00856">
    <property type="entry name" value="GUANYLATE_KINASE_1"/>
    <property type="match status" value="1"/>
</dbReference>
<dbReference type="AlphaFoldDB" id="A0A2S0KPU7"/>
<evidence type="ECO:0000256" key="12">
    <source>
        <dbReference type="ARBA" id="ARBA00048594"/>
    </source>
</evidence>
<evidence type="ECO:0000259" key="14">
    <source>
        <dbReference type="PROSITE" id="PS50052"/>
    </source>
</evidence>
<evidence type="ECO:0000256" key="8">
    <source>
        <dbReference type="ARBA" id="ARBA00022741"/>
    </source>
</evidence>
<dbReference type="OrthoDB" id="9808150at2"/>
<evidence type="ECO:0000256" key="4">
    <source>
        <dbReference type="ARBA" id="ARBA00012961"/>
    </source>
</evidence>
<comment type="function">
    <text evidence="1 13">Essential for recycling GMP and indirectly, cGMP.</text>
</comment>
<dbReference type="NCBIfam" id="TIGR03263">
    <property type="entry name" value="guanyl_kin"/>
    <property type="match status" value="1"/>
</dbReference>
<dbReference type="HAMAP" id="MF_00328">
    <property type="entry name" value="Guanylate_kinase"/>
    <property type="match status" value="1"/>
</dbReference>
<dbReference type="InterPro" id="IPR008145">
    <property type="entry name" value="GK/Ca_channel_bsu"/>
</dbReference>
<dbReference type="SMART" id="SM00072">
    <property type="entry name" value="GuKc"/>
    <property type="match status" value="1"/>
</dbReference>
<dbReference type="PANTHER" id="PTHR23117:SF13">
    <property type="entry name" value="GUANYLATE KINASE"/>
    <property type="match status" value="1"/>
</dbReference>